<comment type="caution">
    <text evidence="1">The sequence shown here is derived from an EMBL/GenBank/DDBJ whole genome shotgun (WGS) entry which is preliminary data.</text>
</comment>
<gene>
    <name evidence="1" type="ORF">QE440_001779</name>
</gene>
<name>A0AAJ2BWB7_9PSED</name>
<dbReference type="Proteomes" id="UP001268036">
    <property type="component" value="Unassembled WGS sequence"/>
</dbReference>
<evidence type="ECO:0000313" key="2">
    <source>
        <dbReference type="Proteomes" id="UP001268036"/>
    </source>
</evidence>
<organism evidence="1 2">
    <name type="scientific">Pseudomonas oryzihabitans</name>
    <dbReference type="NCBI Taxonomy" id="47885"/>
    <lineage>
        <taxon>Bacteria</taxon>
        <taxon>Pseudomonadati</taxon>
        <taxon>Pseudomonadota</taxon>
        <taxon>Gammaproteobacteria</taxon>
        <taxon>Pseudomonadales</taxon>
        <taxon>Pseudomonadaceae</taxon>
        <taxon>Pseudomonas</taxon>
    </lineage>
</organism>
<protein>
    <submittedName>
        <fullName evidence="1">Uncharacterized protein</fullName>
    </submittedName>
</protein>
<reference evidence="1" key="1">
    <citation type="submission" date="2023-08" db="EMBL/GenBank/DDBJ databases">
        <title>Functional and genomic diversity of the sorghum phyllosphere microbiome.</title>
        <authorList>
            <person name="Shade A."/>
        </authorList>
    </citation>
    <scope>NUCLEOTIDE SEQUENCE</scope>
    <source>
        <strain evidence="1">SORGH_AS_0201</strain>
    </source>
</reference>
<dbReference type="AlphaFoldDB" id="A0AAJ2BWB7"/>
<proteinExistence type="predicted"/>
<evidence type="ECO:0000313" key="1">
    <source>
        <dbReference type="EMBL" id="MDR6234038.1"/>
    </source>
</evidence>
<dbReference type="EMBL" id="JAVJAF010000001">
    <property type="protein sequence ID" value="MDR6234038.1"/>
    <property type="molecule type" value="Genomic_DNA"/>
</dbReference>
<accession>A0AAJ2BWB7</accession>
<sequence length="126" mass="14574">MVTRPIERREESTMASQASLILLLTAALTASGLAAAHELPGDGPAQRWTVGAEAGPDAADFRPVGEYRRHHRYHPYYRRDRYPYSYYRPYPQQEYVAPHWRPLPPGHYAPPPGYETRPYYGPPRHW</sequence>